<gene>
    <name evidence="1" type="ORF">NCS57_01068300</name>
</gene>
<dbReference type="EMBL" id="CM046510">
    <property type="protein sequence ID" value="KAI8660897.1"/>
    <property type="molecule type" value="Genomic_DNA"/>
</dbReference>
<proteinExistence type="predicted"/>
<evidence type="ECO:0000313" key="2">
    <source>
        <dbReference type="Proteomes" id="UP001065298"/>
    </source>
</evidence>
<name>A0ACC0QNN8_9HYPO</name>
<sequence>MSHVLHETSKITSQFICDRRFHSNMSKMQAANRLWTALSKGQQSFGAWQMIRGANVSRVLARTGVDWVLVDCEHGDIDDGAMHEAVPAIADAGVSPIVRPPGMEGWMIKRALDSGAHGVLIPLIETVEEVKRVVKAAKFPPQGRRGFGSPYAQQRFNPSPNFIEYLHQANDATLVIVQIETKEALEAIDEIAAVDGVDVLFIGPFDLGNNIGHPIVSSEMAPQLKDAIAKVLAASHKHGKKCGIYTSGGQQAKAFADQGFDMISVATDHTSLDDVVRGHLSVASATAKPDKGVSY</sequence>
<protein>
    <submittedName>
        <fullName evidence="1">HpcH-HpaI domain-containing protein</fullName>
    </submittedName>
</protein>
<organism evidence="1 2">
    <name type="scientific">Fusarium keratoplasticum</name>
    <dbReference type="NCBI Taxonomy" id="1328300"/>
    <lineage>
        <taxon>Eukaryota</taxon>
        <taxon>Fungi</taxon>
        <taxon>Dikarya</taxon>
        <taxon>Ascomycota</taxon>
        <taxon>Pezizomycotina</taxon>
        <taxon>Sordariomycetes</taxon>
        <taxon>Hypocreomycetidae</taxon>
        <taxon>Hypocreales</taxon>
        <taxon>Nectriaceae</taxon>
        <taxon>Fusarium</taxon>
        <taxon>Fusarium solani species complex</taxon>
    </lineage>
</organism>
<evidence type="ECO:0000313" key="1">
    <source>
        <dbReference type="EMBL" id="KAI8660897.1"/>
    </source>
</evidence>
<keyword evidence="2" id="KW-1185">Reference proteome</keyword>
<dbReference type="Proteomes" id="UP001065298">
    <property type="component" value="Chromosome 8"/>
</dbReference>
<comment type="caution">
    <text evidence="1">The sequence shown here is derived from an EMBL/GenBank/DDBJ whole genome shotgun (WGS) entry which is preliminary data.</text>
</comment>
<reference evidence="1" key="1">
    <citation type="submission" date="2022-06" db="EMBL/GenBank/DDBJ databases">
        <title>Fusarium solani species complex genomes reveal bases of compartmentalisation and animal pathogenesis.</title>
        <authorList>
            <person name="Tsai I.J."/>
        </authorList>
    </citation>
    <scope>NUCLEOTIDE SEQUENCE</scope>
    <source>
        <strain evidence="1">Fu6.1</strain>
    </source>
</reference>
<accession>A0ACC0QNN8</accession>